<dbReference type="EMBL" id="NMUH01002578">
    <property type="protein sequence ID" value="MQM00886.1"/>
    <property type="molecule type" value="Genomic_DNA"/>
</dbReference>
<proteinExistence type="predicted"/>
<evidence type="ECO:0000313" key="2">
    <source>
        <dbReference type="Proteomes" id="UP000652761"/>
    </source>
</evidence>
<dbReference type="Proteomes" id="UP000652761">
    <property type="component" value="Unassembled WGS sequence"/>
</dbReference>
<reference evidence="1" key="1">
    <citation type="submission" date="2017-07" db="EMBL/GenBank/DDBJ databases">
        <title>Taro Niue Genome Assembly and Annotation.</title>
        <authorList>
            <person name="Atibalentja N."/>
            <person name="Keating K."/>
            <person name="Fields C.J."/>
        </authorList>
    </citation>
    <scope>NUCLEOTIDE SEQUENCE</scope>
    <source>
        <strain evidence="1">Niue_2</strain>
        <tissue evidence="1">Leaf</tissue>
    </source>
</reference>
<name>A0A843VYF9_COLES</name>
<protein>
    <submittedName>
        <fullName evidence="1">Uncharacterized protein</fullName>
    </submittedName>
</protein>
<gene>
    <name evidence="1" type="ORF">Taro_033625</name>
</gene>
<comment type="caution">
    <text evidence="1">The sequence shown here is derived from an EMBL/GenBank/DDBJ whole genome shotgun (WGS) entry which is preliminary data.</text>
</comment>
<sequence length="61" mass="7461">MNGFRLQRISMDFNQPWFGHLQTSDITRVRSDRREKEKPFHNVFDNSLLRDKYAHGRQRAR</sequence>
<dbReference type="AlphaFoldDB" id="A0A843VYF9"/>
<evidence type="ECO:0000313" key="1">
    <source>
        <dbReference type="EMBL" id="MQM00886.1"/>
    </source>
</evidence>
<accession>A0A843VYF9</accession>
<keyword evidence="2" id="KW-1185">Reference proteome</keyword>
<organism evidence="1 2">
    <name type="scientific">Colocasia esculenta</name>
    <name type="common">Wild taro</name>
    <name type="synonym">Arum esculentum</name>
    <dbReference type="NCBI Taxonomy" id="4460"/>
    <lineage>
        <taxon>Eukaryota</taxon>
        <taxon>Viridiplantae</taxon>
        <taxon>Streptophyta</taxon>
        <taxon>Embryophyta</taxon>
        <taxon>Tracheophyta</taxon>
        <taxon>Spermatophyta</taxon>
        <taxon>Magnoliopsida</taxon>
        <taxon>Liliopsida</taxon>
        <taxon>Araceae</taxon>
        <taxon>Aroideae</taxon>
        <taxon>Colocasieae</taxon>
        <taxon>Colocasia</taxon>
    </lineage>
</organism>